<evidence type="ECO:0000313" key="2">
    <source>
        <dbReference type="Proteomes" id="UP000297716"/>
    </source>
</evidence>
<dbReference type="Pfam" id="PF13714">
    <property type="entry name" value="PEP_mutase"/>
    <property type="match status" value="1"/>
</dbReference>
<keyword evidence="2" id="KW-1185">Reference proteome</keyword>
<name>A0A4Z0YL94_9PEZI</name>
<sequence length="289" mass="30134">MTTQQQPPITTSAAHFASLHAPGNPLVLPNIWDLASLNTVLSLNTSSPETPSPVRAVATASYAIAATLGLADADLSSGANLIRIRQLAPHVRAAGLPLTVDIQDGYGNRLDEIVSAVVGAGAVGANVEDLRGDEEGEVLWSLQEQVERLKRVLKVAAENGCKDFVVNARCDVLTSAARAGAGDNAGDADEAALLREVVRRGKAYLEAGATTVFVWGGAGRGIRDHEIRTLVTEFEGRLAVKLADGESALSVQELADIGVARISVGPSLYFAATKAVREAAGRIVQGGRL</sequence>
<dbReference type="AlphaFoldDB" id="A0A4Z0YL94"/>
<dbReference type="PANTHER" id="PTHR42905">
    <property type="entry name" value="PHOSPHOENOLPYRUVATE CARBOXYLASE"/>
    <property type="match status" value="1"/>
</dbReference>
<dbReference type="InterPro" id="IPR039556">
    <property type="entry name" value="ICL/PEPM"/>
</dbReference>
<dbReference type="Proteomes" id="UP000297716">
    <property type="component" value="Unassembled WGS sequence"/>
</dbReference>
<accession>A0A4Z0YL94</accession>
<dbReference type="InterPro" id="IPR040442">
    <property type="entry name" value="Pyrv_kinase-like_dom_sf"/>
</dbReference>
<dbReference type="OrthoDB" id="429143at2759"/>
<comment type="caution">
    <text evidence="1">The sequence shown here is derived from an EMBL/GenBank/DDBJ whole genome shotgun (WGS) entry which is preliminary data.</text>
</comment>
<gene>
    <name evidence="1" type="ORF">E0Z10_g4095</name>
</gene>
<organism evidence="1 2">
    <name type="scientific">Xylaria hypoxylon</name>
    <dbReference type="NCBI Taxonomy" id="37992"/>
    <lineage>
        <taxon>Eukaryota</taxon>
        <taxon>Fungi</taxon>
        <taxon>Dikarya</taxon>
        <taxon>Ascomycota</taxon>
        <taxon>Pezizomycotina</taxon>
        <taxon>Sordariomycetes</taxon>
        <taxon>Xylariomycetidae</taxon>
        <taxon>Xylariales</taxon>
        <taxon>Xylariaceae</taxon>
        <taxon>Xylaria</taxon>
    </lineage>
</organism>
<dbReference type="EMBL" id="SKBN01000062">
    <property type="protein sequence ID" value="TGJ84634.1"/>
    <property type="molecule type" value="Genomic_DNA"/>
</dbReference>
<dbReference type="InterPro" id="IPR015813">
    <property type="entry name" value="Pyrv/PenolPyrv_kinase-like_dom"/>
</dbReference>
<dbReference type="CDD" id="cd00377">
    <property type="entry name" value="ICL_PEPM"/>
    <property type="match status" value="1"/>
</dbReference>
<dbReference type="SUPFAM" id="SSF51621">
    <property type="entry name" value="Phosphoenolpyruvate/pyruvate domain"/>
    <property type="match status" value="1"/>
</dbReference>
<proteinExistence type="predicted"/>
<protein>
    <submittedName>
        <fullName evidence="1">Uncharacterized protein</fullName>
    </submittedName>
</protein>
<dbReference type="GO" id="GO:0003824">
    <property type="term" value="F:catalytic activity"/>
    <property type="evidence" value="ECO:0007669"/>
    <property type="project" value="InterPro"/>
</dbReference>
<dbReference type="Gene3D" id="3.20.20.60">
    <property type="entry name" value="Phosphoenolpyruvate-binding domains"/>
    <property type="match status" value="1"/>
</dbReference>
<reference evidence="1 2" key="1">
    <citation type="submission" date="2019-03" db="EMBL/GenBank/DDBJ databases">
        <title>Draft genome sequence of Xylaria hypoxylon DSM 108379, a ubiquitous saprotrophic-parasitic fungi on hardwood.</title>
        <authorList>
            <person name="Buettner E."/>
            <person name="Leonhardt S."/>
            <person name="Gebauer A.M."/>
            <person name="Liers C."/>
            <person name="Hofrichter M."/>
            <person name="Kellner H."/>
        </authorList>
    </citation>
    <scope>NUCLEOTIDE SEQUENCE [LARGE SCALE GENOMIC DNA]</scope>
    <source>
        <strain evidence="1 2">DSM 108379</strain>
    </source>
</reference>
<evidence type="ECO:0000313" key="1">
    <source>
        <dbReference type="EMBL" id="TGJ84634.1"/>
    </source>
</evidence>
<dbReference type="PANTHER" id="PTHR42905:SF16">
    <property type="entry name" value="CARBOXYPHOSPHONOENOLPYRUVATE PHOSPHONOMUTASE-LIKE PROTEIN (AFU_ORTHOLOGUE AFUA_5G07230)"/>
    <property type="match status" value="1"/>
</dbReference>